<dbReference type="PANTHER" id="PTHR45724:SF13">
    <property type="entry name" value="AQUAPORIN NIP1-1-RELATED"/>
    <property type="match status" value="1"/>
</dbReference>
<keyword evidence="9" id="KW-1185">Reference proteome</keyword>
<proteinExistence type="inferred from homology"/>
<organism evidence="8 9">
    <name type="scientific">Deinococcus rubellus</name>
    <dbReference type="NCBI Taxonomy" id="1889240"/>
    <lineage>
        <taxon>Bacteria</taxon>
        <taxon>Thermotogati</taxon>
        <taxon>Deinococcota</taxon>
        <taxon>Deinococci</taxon>
        <taxon>Deinococcales</taxon>
        <taxon>Deinococcaceae</taxon>
        <taxon>Deinococcus</taxon>
    </lineage>
</organism>
<keyword evidence="5 7" id="KW-0472">Membrane</keyword>
<dbReference type="Proteomes" id="UP001060261">
    <property type="component" value="Chromosome"/>
</dbReference>
<dbReference type="Gene3D" id="1.20.1080.10">
    <property type="entry name" value="Glycerol uptake facilitator protein"/>
    <property type="match status" value="2"/>
</dbReference>
<evidence type="ECO:0000256" key="3">
    <source>
        <dbReference type="ARBA" id="ARBA00022692"/>
    </source>
</evidence>
<dbReference type="InterPro" id="IPR034294">
    <property type="entry name" value="Aquaporin_transptr"/>
</dbReference>
<name>A0ABY5YLD8_9DEIO</name>
<keyword evidence="2 6" id="KW-0813">Transport</keyword>
<evidence type="ECO:0000256" key="4">
    <source>
        <dbReference type="ARBA" id="ARBA00022989"/>
    </source>
</evidence>
<comment type="subcellular location">
    <subcellularLocation>
        <location evidence="1">Membrane</location>
        <topology evidence="1">Multi-pass membrane protein</topology>
    </subcellularLocation>
</comment>
<evidence type="ECO:0000256" key="5">
    <source>
        <dbReference type="ARBA" id="ARBA00023136"/>
    </source>
</evidence>
<dbReference type="PANTHER" id="PTHR45724">
    <property type="entry name" value="AQUAPORIN NIP2-1"/>
    <property type="match status" value="1"/>
</dbReference>
<reference evidence="8" key="1">
    <citation type="submission" date="2022-09" db="EMBL/GenBank/DDBJ databases">
        <title>genome sequence of Deinococcus rubellus.</title>
        <authorList>
            <person name="Srinivasan S."/>
        </authorList>
    </citation>
    <scope>NUCLEOTIDE SEQUENCE</scope>
    <source>
        <strain evidence="8">Ant6</strain>
    </source>
</reference>
<evidence type="ECO:0000256" key="7">
    <source>
        <dbReference type="SAM" id="Phobius"/>
    </source>
</evidence>
<accession>A0ABY5YLD8</accession>
<feature type="transmembrane region" description="Helical" evidence="7">
    <location>
        <begin position="89"/>
        <end position="111"/>
    </location>
</feature>
<gene>
    <name evidence="8" type="ORF">N0D28_05325</name>
</gene>
<dbReference type="InterPro" id="IPR023271">
    <property type="entry name" value="Aquaporin-like"/>
</dbReference>
<evidence type="ECO:0000313" key="9">
    <source>
        <dbReference type="Proteomes" id="UP001060261"/>
    </source>
</evidence>
<protein>
    <submittedName>
        <fullName evidence="8">Aquaporin</fullName>
    </submittedName>
</protein>
<evidence type="ECO:0000256" key="6">
    <source>
        <dbReference type="RuleBase" id="RU000477"/>
    </source>
</evidence>
<feature type="transmembrane region" description="Helical" evidence="7">
    <location>
        <begin position="195"/>
        <end position="216"/>
    </location>
</feature>
<evidence type="ECO:0000256" key="1">
    <source>
        <dbReference type="ARBA" id="ARBA00004141"/>
    </source>
</evidence>
<feature type="transmembrane region" description="Helical" evidence="7">
    <location>
        <begin position="26"/>
        <end position="59"/>
    </location>
</feature>
<dbReference type="EMBL" id="CP104213">
    <property type="protein sequence ID" value="UWX65079.1"/>
    <property type="molecule type" value="Genomic_DNA"/>
</dbReference>
<dbReference type="Pfam" id="PF00230">
    <property type="entry name" value="MIP"/>
    <property type="match status" value="1"/>
</dbReference>
<evidence type="ECO:0000256" key="2">
    <source>
        <dbReference type="ARBA" id="ARBA00022448"/>
    </source>
</evidence>
<comment type="similarity">
    <text evidence="6">Belongs to the MIP/aquaporin (TC 1.A.8) family.</text>
</comment>
<keyword evidence="3 6" id="KW-0812">Transmembrane</keyword>
<dbReference type="SUPFAM" id="SSF81338">
    <property type="entry name" value="Aquaporin-like"/>
    <property type="match status" value="1"/>
</dbReference>
<feature type="transmembrane region" description="Helical" evidence="7">
    <location>
        <begin position="151"/>
        <end position="175"/>
    </location>
</feature>
<evidence type="ECO:0000313" key="8">
    <source>
        <dbReference type="EMBL" id="UWX65079.1"/>
    </source>
</evidence>
<dbReference type="InterPro" id="IPR000425">
    <property type="entry name" value="MIP"/>
</dbReference>
<sequence length="228" mass="23002">MTTEPMTTEQLPDAAHTLLQRLTAEAIGTFLLVTSALLAPAGTTFAVVGLTLGVMVIAIGKVSGAQINPAVTTALIVARQFPLRDGLQYMVAQIIGATLAMLLQTSLLRGLGHPAGAVPANTGYWLAELLGALILTFTVTRVVVSKATDAAAALAIGLALAIGIGVAGAFSGGVLNPAIALSLMFGGLISVSHGLLYIVAPLVGGVLGGLLGRFLASPAELYVPAGRR</sequence>
<dbReference type="RefSeq" id="WP_260561337.1">
    <property type="nucleotide sequence ID" value="NZ_BAABEC010000191.1"/>
</dbReference>
<feature type="transmembrane region" description="Helical" evidence="7">
    <location>
        <begin position="123"/>
        <end position="144"/>
    </location>
</feature>
<dbReference type="PRINTS" id="PR00783">
    <property type="entry name" value="MINTRINSICP"/>
</dbReference>
<keyword evidence="4 7" id="KW-1133">Transmembrane helix</keyword>